<keyword evidence="2" id="KW-1185">Reference proteome</keyword>
<proteinExistence type="predicted"/>
<evidence type="ECO:0000313" key="1">
    <source>
        <dbReference type="EMBL" id="VDD96191.1"/>
    </source>
</evidence>
<dbReference type="EMBL" id="UXUI01011371">
    <property type="protein sequence ID" value="VDD96191.1"/>
    <property type="molecule type" value="Genomic_DNA"/>
</dbReference>
<reference evidence="3" key="1">
    <citation type="submission" date="2017-02" db="UniProtKB">
        <authorList>
            <consortium name="WormBaseParasite"/>
        </authorList>
    </citation>
    <scope>IDENTIFICATION</scope>
</reference>
<evidence type="ECO:0000313" key="3">
    <source>
        <dbReference type="WBParaSite" id="EVEC_0001165601-mRNA-1"/>
    </source>
</evidence>
<gene>
    <name evidence="1" type="ORF">EVEC_LOCUS10942</name>
</gene>
<organism evidence="3">
    <name type="scientific">Enterobius vermicularis</name>
    <name type="common">Human pinworm</name>
    <dbReference type="NCBI Taxonomy" id="51028"/>
    <lineage>
        <taxon>Eukaryota</taxon>
        <taxon>Metazoa</taxon>
        <taxon>Ecdysozoa</taxon>
        <taxon>Nematoda</taxon>
        <taxon>Chromadorea</taxon>
        <taxon>Rhabditida</taxon>
        <taxon>Spirurina</taxon>
        <taxon>Oxyuridomorpha</taxon>
        <taxon>Oxyuroidea</taxon>
        <taxon>Oxyuridae</taxon>
        <taxon>Enterobius</taxon>
    </lineage>
</organism>
<dbReference type="Proteomes" id="UP000274131">
    <property type="component" value="Unassembled WGS sequence"/>
</dbReference>
<protein>
    <submittedName>
        <fullName evidence="3">Secreted protein</fullName>
    </submittedName>
</protein>
<sequence>MFSNAAAFPYWFFMKMSFKAAASLRNVFRQQFWDEFHVWMHRVGSFPQVQANCFDIARSLPQRMQKHLSCASNVPSKENISSVAVGKLQLFINSSDKRTRYG</sequence>
<reference evidence="1 2" key="2">
    <citation type="submission" date="2018-10" db="EMBL/GenBank/DDBJ databases">
        <authorList>
            <consortium name="Pathogen Informatics"/>
        </authorList>
    </citation>
    <scope>NUCLEOTIDE SEQUENCE [LARGE SCALE GENOMIC DNA]</scope>
</reference>
<name>A0A0N4VL96_ENTVE</name>
<accession>A0A0N4VL96</accession>
<evidence type="ECO:0000313" key="2">
    <source>
        <dbReference type="Proteomes" id="UP000274131"/>
    </source>
</evidence>
<dbReference type="WBParaSite" id="EVEC_0001165601-mRNA-1">
    <property type="protein sequence ID" value="EVEC_0001165601-mRNA-1"/>
    <property type="gene ID" value="EVEC_0001165601"/>
</dbReference>
<dbReference type="AlphaFoldDB" id="A0A0N4VL96"/>